<accession>A0ABM1A911</accession>
<dbReference type="Pfam" id="PF05250">
    <property type="entry name" value="UPF0193"/>
    <property type="match status" value="1"/>
</dbReference>
<dbReference type="GeneID" id="101855076"/>
<evidence type="ECO:0000313" key="3">
    <source>
        <dbReference type="RefSeq" id="XP_012943132.1"/>
    </source>
</evidence>
<feature type="compositionally biased region" description="Basic and acidic residues" evidence="1">
    <location>
        <begin position="204"/>
        <end position="215"/>
    </location>
</feature>
<protein>
    <submittedName>
        <fullName evidence="3">UPF0193 protein EVG1</fullName>
    </submittedName>
</protein>
<dbReference type="PANTHER" id="PTHR28348:SF1">
    <property type="entry name" value="UPF0193 PROTEIN EVG1"/>
    <property type="match status" value="1"/>
</dbReference>
<dbReference type="RefSeq" id="XP_012943132.1">
    <property type="nucleotide sequence ID" value="XM_013087678.2"/>
</dbReference>
<reference evidence="3" key="1">
    <citation type="submission" date="2025-08" db="UniProtKB">
        <authorList>
            <consortium name="RefSeq"/>
        </authorList>
    </citation>
    <scope>IDENTIFICATION</scope>
</reference>
<feature type="region of interest" description="Disordered" evidence="1">
    <location>
        <begin position="204"/>
        <end position="229"/>
    </location>
</feature>
<dbReference type="Proteomes" id="UP000694888">
    <property type="component" value="Unplaced"/>
</dbReference>
<dbReference type="InterPro" id="IPR007914">
    <property type="entry name" value="UPF0193"/>
</dbReference>
<sequence length="229" mass="26127">MSGQGQGGFWNAPQVVYSKQTHDLLKDMMRESKLTNFQQRHLQKTLKEGGQLPTRVLPTTSKVNNQKMKAVAPAPKVLNPKTYSGGVRSKDTMEAMGAFVKPEYVPQRGFTRSAREKEKLANIMAYGKDQPRIPMEKVKARLRTPSPLPDRFDELQSEIQERREFLQEMEALGKGEQYRSMIATEISQKVREMEIIDKKRTAELQQRIQKEESSRKAAPRTGIPKPNLG</sequence>
<organism evidence="2 3">
    <name type="scientific">Aplysia californica</name>
    <name type="common">California sea hare</name>
    <dbReference type="NCBI Taxonomy" id="6500"/>
    <lineage>
        <taxon>Eukaryota</taxon>
        <taxon>Metazoa</taxon>
        <taxon>Spiralia</taxon>
        <taxon>Lophotrochozoa</taxon>
        <taxon>Mollusca</taxon>
        <taxon>Gastropoda</taxon>
        <taxon>Heterobranchia</taxon>
        <taxon>Euthyneura</taxon>
        <taxon>Tectipleura</taxon>
        <taxon>Aplysiida</taxon>
        <taxon>Aplysioidea</taxon>
        <taxon>Aplysiidae</taxon>
        <taxon>Aplysia</taxon>
    </lineage>
</organism>
<dbReference type="PANTHER" id="PTHR28348">
    <property type="entry name" value="UPF0193 PROTEIN EVG1"/>
    <property type="match status" value="1"/>
</dbReference>
<evidence type="ECO:0000313" key="2">
    <source>
        <dbReference type="Proteomes" id="UP000694888"/>
    </source>
</evidence>
<proteinExistence type="predicted"/>
<name>A0ABM1A911_APLCA</name>
<keyword evidence="2" id="KW-1185">Reference proteome</keyword>
<evidence type="ECO:0000256" key="1">
    <source>
        <dbReference type="SAM" id="MobiDB-lite"/>
    </source>
</evidence>
<gene>
    <name evidence="3" type="primary">LOC101855076</name>
</gene>